<evidence type="ECO:0000259" key="1">
    <source>
        <dbReference type="Pfam" id="PF13403"/>
    </source>
</evidence>
<dbReference type="Pfam" id="PF13403">
    <property type="entry name" value="Hint_2"/>
    <property type="match status" value="1"/>
</dbReference>
<protein>
    <submittedName>
        <fullName evidence="2">Hint domain-containing protein</fullName>
    </submittedName>
</protein>
<dbReference type="RefSeq" id="WP_263738100.1">
    <property type="nucleotide sequence ID" value="NZ_JAOWKZ010000001.1"/>
</dbReference>
<dbReference type="EMBL" id="JAOWKZ010000001">
    <property type="protein sequence ID" value="MCV2870904.1"/>
    <property type="molecule type" value="Genomic_DNA"/>
</dbReference>
<name>A0ABT2ZIG2_9RHOB</name>
<feature type="domain" description="Hedgehog/Intein (Hint)" evidence="1">
    <location>
        <begin position="25"/>
        <end position="150"/>
    </location>
</feature>
<evidence type="ECO:0000313" key="2">
    <source>
        <dbReference type="EMBL" id="MCV2870904.1"/>
    </source>
</evidence>
<organism evidence="2 3">
    <name type="scientific">Albidovulum litorale</name>
    <dbReference type="NCBI Taxonomy" id="2984134"/>
    <lineage>
        <taxon>Bacteria</taxon>
        <taxon>Pseudomonadati</taxon>
        <taxon>Pseudomonadota</taxon>
        <taxon>Alphaproteobacteria</taxon>
        <taxon>Rhodobacterales</taxon>
        <taxon>Paracoccaceae</taxon>
        <taxon>Albidovulum</taxon>
    </lineage>
</organism>
<dbReference type="Proteomes" id="UP001652564">
    <property type="component" value="Unassembled WGS sequence"/>
</dbReference>
<dbReference type="InterPro" id="IPR028992">
    <property type="entry name" value="Hedgehog/Intein_dom"/>
</dbReference>
<accession>A0ABT2ZIG2</accession>
<keyword evidence="3" id="KW-1185">Reference proteome</keyword>
<sequence length="165" mass="17927">MTHMAREHVAAGRAEAVQAPSRGIAAGTVVLTLDGAMPVDFLTPGDRIVTREGMRVLREVHVHRFSGPAICVKAGALGHDRPEQDLVLPETTEVLVRDWRAEALFGQDQALVPIARLADGEFIAPTTTLSMRLYELRFDSEQVVYAEGLELACPAVETEARIAAE</sequence>
<proteinExistence type="predicted"/>
<comment type="caution">
    <text evidence="2">The sequence shown here is derived from an EMBL/GenBank/DDBJ whole genome shotgun (WGS) entry which is preliminary data.</text>
</comment>
<evidence type="ECO:0000313" key="3">
    <source>
        <dbReference type="Proteomes" id="UP001652564"/>
    </source>
</evidence>
<reference evidence="2 3" key="1">
    <citation type="submission" date="2022-10" db="EMBL/GenBank/DDBJ databases">
        <title>Defluviimonas sp. nov., isolated from ocean surface sediments.</title>
        <authorList>
            <person name="He W."/>
            <person name="Wang L."/>
            <person name="Zhang D.-F."/>
        </authorList>
    </citation>
    <scope>NUCLEOTIDE SEQUENCE [LARGE SCALE GENOMIC DNA]</scope>
    <source>
        <strain evidence="2 3">WL0050</strain>
    </source>
</reference>
<gene>
    <name evidence="2" type="ORF">OEZ71_01190</name>
</gene>